<keyword evidence="1" id="KW-0472">Membrane</keyword>
<dbReference type="Proteomes" id="UP000252770">
    <property type="component" value="Unassembled WGS sequence"/>
</dbReference>
<feature type="domain" description="Predicted membrane protein YciQ-like C-terminal" evidence="3">
    <location>
        <begin position="310"/>
        <end position="533"/>
    </location>
</feature>
<proteinExistence type="predicted"/>
<dbReference type="InterPro" id="IPR048389">
    <property type="entry name" value="YciQ-like_C"/>
</dbReference>
<feature type="transmembrane region" description="Helical" evidence="1">
    <location>
        <begin position="455"/>
        <end position="472"/>
    </location>
</feature>
<dbReference type="EMBL" id="QOUI01000002">
    <property type="protein sequence ID" value="RCK70668.1"/>
    <property type="molecule type" value="Genomic_DNA"/>
</dbReference>
<keyword evidence="1" id="KW-0812">Transmembrane</keyword>
<gene>
    <name evidence="4" type="ORF">DT076_04445</name>
</gene>
<protein>
    <submittedName>
        <fullName evidence="4">DUF2207 domain-containing protein</fullName>
    </submittedName>
</protein>
<accession>A0A367YXW4</accession>
<evidence type="ECO:0000259" key="3">
    <source>
        <dbReference type="Pfam" id="PF20990"/>
    </source>
</evidence>
<keyword evidence="1" id="KW-1133">Transmembrane helix</keyword>
<feature type="transmembrane region" description="Helical" evidence="1">
    <location>
        <begin position="256"/>
        <end position="275"/>
    </location>
</feature>
<sequence>MACTATGAPVGPDPSVEAPVTRPLSRAVLMGLLALVLAAVAVPARAEGNASLLDIQVELERSGVARVTQTLTFDGEVPEEITQRIAVRENVLGDREHVYEVTDVRVEADQPLTPEVEQGADAVTVTVPTAGVSGPVSISYSVSGATFASPEGTQFRWRVLQGLSVSVSEVTGEVTLPGLPTDFQCRSGAPDAANPGVCRFSAAGTDDNPVPVFGDGARGQGEMVELLLTVPAGVVEVTSVENRRWTLGGAFSVDPLPLGLALGVLVLGGLAIFLLHRRAGRDAAPGRPIRVAEFRPVAEGRSEFSVLAAVRPGQVGTVVDERVDPIDVTASLIDLAVRGHLRIIELPRADEFARTDWKLVRRSDGDPSQLAGWEQRLLDALTPPEGRDGLLVSEIGPAIAAHIADVQSALYDDVVRNGWFERRPDSTRNRWGTIGTVALVVAVVATGLLVALTTFGLLGLALLAVALGLVFVGQEMPARTTAGSSLLAGLDALRAELLTHPTEEMPPGRELHELSEVLPYAIVLGGRDRWIDAIVTADDDEHADPTDLAWYHGPDRWHLHHLPESLKNFISATSGNLFAR</sequence>
<evidence type="ECO:0000313" key="5">
    <source>
        <dbReference type="Proteomes" id="UP000252770"/>
    </source>
</evidence>
<organism evidence="4 5">
    <name type="scientific">Desertihabitans brevis</name>
    <dbReference type="NCBI Taxonomy" id="2268447"/>
    <lineage>
        <taxon>Bacteria</taxon>
        <taxon>Bacillati</taxon>
        <taxon>Actinomycetota</taxon>
        <taxon>Actinomycetes</taxon>
        <taxon>Propionibacteriales</taxon>
        <taxon>Propionibacteriaceae</taxon>
        <taxon>Desertihabitans</taxon>
    </lineage>
</organism>
<dbReference type="Pfam" id="PF09972">
    <property type="entry name" value="DUF2207"/>
    <property type="match status" value="1"/>
</dbReference>
<name>A0A367YXW4_9ACTN</name>
<comment type="caution">
    <text evidence="4">The sequence shown here is derived from an EMBL/GenBank/DDBJ whole genome shotgun (WGS) entry which is preliminary data.</text>
</comment>
<feature type="domain" description="DUF2207" evidence="2">
    <location>
        <begin position="53"/>
        <end position="191"/>
    </location>
</feature>
<dbReference type="Pfam" id="PF20990">
    <property type="entry name" value="DUF2207_C"/>
    <property type="match status" value="1"/>
</dbReference>
<dbReference type="AlphaFoldDB" id="A0A367YXW4"/>
<dbReference type="InterPro" id="IPR018702">
    <property type="entry name" value="DUF2207"/>
</dbReference>
<evidence type="ECO:0000256" key="1">
    <source>
        <dbReference type="SAM" id="Phobius"/>
    </source>
</evidence>
<evidence type="ECO:0000259" key="2">
    <source>
        <dbReference type="Pfam" id="PF09972"/>
    </source>
</evidence>
<evidence type="ECO:0000313" key="4">
    <source>
        <dbReference type="EMBL" id="RCK70668.1"/>
    </source>
</evidence>
<reference evidence="4 5" key="1">
    <citation type="submission" date="2018-07" db="EMBL/GenBank/DDBJ databases">
        <title>Desertimonas flava gen. nov. sp. nov.</title>
        <authorList>
            <person name="Liu S."/>
        </authorList>
    </citation>
    <scope>NUCLEOTIDE SEQUENCE [LARGE SCALE GENOMIC DNA]</scope>
    <source>
        <strain evidence="4 5">16Sb5-5</strain>
    </source>
</reference>
<keyword evidence="5" id="KW-1185">Reference proteome</keyword>
<feature type="transmembrane region" description="Helical" evidence="1">
    <location>
        <begin position="431"/>
        <end position="449"/>
    </location>
</feature>